<dbReference type="OrthoDB" id="5456937at2"/>
<name>E5Y4D2_BILW3</name>
<dbReference type="AlphaFoldDB" id="E5Y4D2"/>
<organism evidence="1 2">
    <name type="scientific">Bilophila wadsworthia (strain 3_1_6)</name>
    <dbReference type="NCBI Taxonomy" id="563192"/>
    <lineage>
        <taxon>Bacteria</taxon>
        <taxon>Pseudomonadati</taxon>
        <taxon>Thermodesulfobacteriota</taxon>
        <taxon>Desulfovibrionia</taxon>
        <taxon>Desulfovibrionales</taxon>
        <taxon>Desulfovibrionaceae</taxon>
        <taxon>Bilophila</taxon>
    </lineage>
</organism>
<keyword evidence="2" id="KW-1185">Reference proteome</keyword>
<dbReference type="HOGENOM" id="CLU_1459098_0_0_7"/>
<proteinExistence type="predicted"/>
<sequence>MSEQTEKKILSPEQAVQAACILFELNTREQDLLEMAQRAGVPCGDDASRRALTREWYGFVHAAVVYGLMAQASNQVMAEYLRSTRTLLSQMAGYTPEQIESFIDDTFSSYIRLMAQNQQKQCPSLFYQRLVGEGALETLPKERVAFLSGMMAITMCAILDKLGQYQFGVE</sequence>
<reference evidence="1 2" key="1">
    <citation type="submission" date="2010-10" db="EMBL/GenBank/DDBJ databases">
        <authorList>
            <consortium name="The Broad Institute Genome Sequencing Platform"/>
            <person name="Ward D."/>
            <person name="Earl A."/>
            <person name="Feldgarden M."/>
            <person name="Young S.K."/>
            <person name="Gargeya S."/>
            <person name="Zeng Q."/>
            <person name="Alvarado L."/>
            <person name="Berlin A."/>
            <person name="Bochicchio J."/>
            <person name="Chapman S.B."/>
            <person name="Chen Z."/>
            <person name="Freedman E."/>
            <person name="Gellesch M."/>
            <person name="Goldberg J."/>
            <person name="Griggs A."/>
            <person name="Gujja S."/>
            <person name="Heilman E."/>
            <person name="Heiman D."/>
            <person name="Howarth C."/>
            <person name="Mehta T."/>
            <person name="Neiman D."/>
            <person name="Pearson M."/>
            <person name="Roberts A."/>
            <person name="Saif S."/>
            <person name="Shea T."/>
            <person name="Shenoy N."/>
            <person name="Sisk P."/>
            <person name="Stolte C."/>
            <person name="Sykes S."/>
            <person name="White J."/>
            <person name="Yandava C."/>
            <person name="Allen-Vercoe E."/>
            <person name="Sibley C."/>
            <person name="Ambrose C.E."/>
            <person name="Strauss J."/>
            <person name="Daigneault M."/>
            <person name="Haas B."/>
            <person name="Nusbaum C."/>
            <person name="Birren B."/>
        </authorList>
    </citation>
    <scope>NUCLEOTIDE SEQUENCE [LARGE SCALE GENOMIC DNA]</scope>
    <source>
        <strain evidence="1 2">3_1_6</strain>
    </source>
</reference>
<reference evidence="1 2" key="2">
    <citation type="submission" date="2013-04" db="EMBL/GenBank/DDBJ databases">
        <title>The Genome Sequence of Bilophila wadsworthia 3_1_6.</title>
        <authorList>
            <consortium name="The Broad Institute Genomics Platform"/>
            <person name="Earl A."/>
            <person name="Ward D."/>
            <person name="Feldgarden M."/>
            <person name="Gevers D."/>
            <person name="Sibley C."/>
            <person name="Strauss J."/>
            <person name="Allen-Vercoe E."/>
            <person name="Walker B."/>
            <person name="Young S."/>
            <person name="Zeng Q."/>
            <person name="Gargeya S."/>
            <person name="Fitzgerald M."/>
            <person name="Haas B."/>
            <person name="Abouelleil A."/>
            <person name="Allen A.W."/>
            <person name="Alvarado L."/>
            <person name="Arachchi H.M."/>
            <person name="Berlin A.M."/>
            <person name="Chapman S.B."/>
            <person name="Gainer-Dewar J."/>
            <person name="Goldberg J."/>
            <person name="Griggs A."/>
            <person name="Gujja S."/>
            <person name="Hansen M."/>
            <person name="Howarth C."/>
            <person name="Imamovic A."/>
            <person name="Ireland A."/>
            <person name="Larimer J."/>
            <person name="McCowan C."/>
            <person name="Murphy C."/>
            <person name="Pearson M."/>
            <person name="Poon T.W."/>
            <person name="Priest M."/>
            <person name="Roberts A."/>
            <person name="Saif S."/>
            <person name="Shea T."/>
            <person name="Sisk P."/>
            <person name="Sykes S."/>
            <person name="Wortman J."/>
            <person name="Nusbaum C."/>
            <person name="Birren B."/>
        </authorList>
    </citation>
    <scope>NUCLEOTIDE SEQUENCE [LARGE SCALE GENOMIC DNA]</scope>
    <source>
        <strain evidence="1 2">3_1_6</strain>
    </source>
</reference>
<dbReference type="RefSeq" id="WP_005025831.1">
    <property type="nucleotide sequence ID" value="NZ_KE150238.1"/>
</dbReference>
<gene>
    <name evidence="1" type="ORF">HMPREF0179_01044</name>
</gene>
<protein>
    <submittedName>
        <fullName evidence="1">Uncharacterized protein</fullName>
    </submittedName>
</protein>
<evidence type="ECO:0000313" key="2">
    <source>
        <dbReference type="Proteomes" id="UP000006034"/>
    </source>
</evidence>
<evidence type="ECO:0000313" key="1">
    <source>
        <dbReference type="EMBL" id="EFV45141.1"/>
    </source>
</evidence>
<accession>E5Y4D2</accession>
<dbReference type="eggNOG" id="ENOG5031CST">
    <property type="taxonomic scope" value="Bacteria"/>
</dbReference>
<comment type="caution">
    <text evidence="1">The sequence shown here is derived from an EMBL/GenBank/DDBJ whole genome shotgun (WGS) entry which is preliminary data.</text>
</comment>
<dbReference type="EMBL" id="ADCP02000001">
    <property type="protein sequence ID" value="EFV45141.1"/>
    <property type="molecule type" value="Genomic_DNA"/>
</dbReference>
<dbReference type="Proteomes" id="UP000006034">
    <property type="component" value="Unassembled WGS sequence"/>
</dbReference>
<dbReference type="GeneID" id="78086183"/>